<dbReference type="Pfam" id="PF02518">
    <property type="entry name" value="HATPase_c"/>
    <property type="match status" value="1"/>
</dbReference>
<dbReference type="Gene3D" id="3.30.565.10">
    <property type="entry name" value="Histidine kinase-like ATPase, C-terminal domain"/>
    <property type="match status" value="1"/>
</dbReference>
<dbReference type="EC" id="2.7.13.3" evidence="2"/>
<name>A0A386HSU5_9BACT</name>
<evidence type="ECO:0000256" key="1">
    <source>
        <dbReference type="ARBA" id="ARBA00000085"/>
    </source>
</evidence>
<dbReference type="GO" id="GO:0000160">
    <property type="term" value="P:phosphorelay signal transduction system"/>
    <property type="evidence" value="ECO:0007669"/>
    <property type="project" value="UniProtKB-KW"/>
</dbReference>
<gene>
    <name evidence="11" type="ORF">D6B99_13785</name>
</gene>
<feature type="domain" description="Histidine kinase" evidence="10">
    <location>
        <begin position="183"/>
        <end position="383"/>
    </location>
</feature>
<dbReference type="RefSeq" id="WP_119989459.1">
    <property type="nucleotide sequence ID" value="NZ_CP032489.1"/>
</dbReference>
<dbReference type="Proteomes" id="UP000266118">
    <property type="component" value="Chromosome"/>
</dbReference>
<dbReference type="AlphaFoldDB" id="A0A386HSU5"/>
<dbReference type="PRINTS" id="PR00344">
    <property type="entry name" value="BCTRLSENSOR"/>
</dbReference>
<evidence type="ECO:0000256" key="4">
    <source>
        <dbReference type="ARBA" id="ARBA00022679"/>
    </source>
</evidence>
<feature type="transmembrane region" description="Helical" evidence="9">
    <location>
        <begin position="6"/>
        <end position="26"/>
    </location>
</feature>
<organism evidence="11 12">
    <name type="scientific">Arachidicoccus soli</name>
    <dbReference type="NCBI Taxonomy" id="2341117"/>
    <lineage>
        <taxon>Bacteria</taxon>
        <taxon>Pseudomonadati</taxon>
        <taxon>Bacteroidota</taxon>
        <taxon>Chitinophagia</taxon>
        <taxon>Chitinophagales</taxon>
        <taxon>Chitinophagaceae</taxon>
        <taxon>Arachidicoccus</taxon>
    </lineage>
</organism>
<dbReference type="InterPro" id="IPR003594">
    <property type="entry name" value="HATPase_dom"/>
</dbReference>
<evidence type="ECO:0000313" key="12">
    <source>
        <dbReference type="Proteomes" id="UP000266118"/>
    </source>
</evidence>
<dbReference type="KEGG" id="ark:D6B99_13785"/>
<evidence type="ECO:0000313" key="11">
    <source>
        <dbReference type="EMBL" id="AYD48576.1"/>
    </source>
</evidence>
<keyword evidence="9" id="KW-0472">Membrane</keyword>
<keyword evidence="9" id="KW-1133">Transmembrane helix</keyword>
<dbReference type="InterPro" id="IPR005467">
    <property type="entry name" value="His_kinase_dom"/>
</dbReference>
<dbReference type="InterPro" id="IPR036890">
    <property type="entry name" value="HATPase_C_sf"/>
</dbReference>
<dbReference type="OrthoDB" id="1931120at2"/>
<keyword evidence="4" id="KW-0808">Transferase</keyword>
<reference evidence="11 12" key="1">
    <citation type="submission" date="2018-09" db="EMBL/GenBank/DDBJ databases">
        <title>Arachidicoccus sp. nov., a bacterium isolated from soil.</title>
        <authorList>
            <person name="Weon H.-Y."/>
            <person name="Kwon S.-W."/>
            <person name="Lee S.A."/>
        </authorList>
    </citation>
    <scope>NUCLEOTIDE SEQUENCE [LARGE SCALE GENOMIC DNA]</scope>
    <source>
        <strain evidence="11 12">KIS59-12</strain>
    </source>
</reference>
<dbReference type="SUPFAM" id="SSF55874">
    <property type="entry name" value="ATPase domain of HSP90 chaperone/DNA topoisomerase II/histidine kinase"/>
    <property type="match status" value="1"/>
</dbReference>
<keyword evidence="6" id="KW-0418">Kinase</keyword>
<evidence type="ECO:0000256" key="5">
    <source>
        <dbReference type="ARBA" id="ARBA00022741"/>
    </source>
</evidence>
<protein>
    <recommendedName>
        <fullName evidence="2">histidine kinase</fullName>
        <ecNumber evidence="2">2.7.13.3</ecNumber>
    </recommendedName>
</protein>
<keyword evidence="5" id="KW-0547">Nucleotide-binding</keyword>
<dbReference type="SMART" id="SM00387">
    <property type="entry name" value="HATPase_c"/>
    <property type="match status" value="1"/>
</dbReference>
<dbReference type="GO" id="GO:0005524">
    <property type="term" value="F:ATP binding"/>
    <property type="evidence" value="ECO:0007669"/>
    <property type="project" value="UniProtKB-KW"/>
</dbReference>
<evidence type="ECO:0000256" key="9">
    <source>
        <dbReference type="SAM" id="Phobius"/>
    </source>
</evidence>
<evidence type="ECO:0000259" key="10">
    <source>
        <dbReference type="PROSITE" id="PS50109"/>
    </source>
</evidence>
<keyword evidence="7" id="KW-0067">ATP-binding</keyword>
<accession>A0A386HSU5</accession>
<evidence type="ECO:0000256" key="8">
    <source>
        <dbReference type="ARBA" id="ARBA00023012"/>
    </source>
</evidence>
<dbReference type="PROSITE" id="PS50109">
    <property type="entry name" value="HIS_KIN"/>
    <property type="match status" value="1"/>
</dbReference>
<dbReference type="InterPro" id="IPR004358">
    <property type="entry name" value="Sig_transdc_His_kin-like_C"/>
</dbReference>
<keyword evidence="9" id="KW-0812">Transmembrane</keyword>
<sequence>MMKQRFTWRILFALIAMAIVIGSVFYTNYLSSKLARIETQTMENWVEAHRTIAKASGETNLNLAVKISSENEDIPIIETNERDSITNNYFNLDSVVVKKDADYLKNKLAQFKKLHAPIILELSTNPLVENKYYYGETRLQKELRYFPIIQLLIVAFFISFIVIAQRSENHNTQNRLWVGMAKETAHQLGTPLSSLAGWSEILKNIPGNETILPEVEKDIERLKLVSDRFAKIGSQPKLERKDVVAQIENMVSYIKKRAGDHIVFSVVATENPLFANISAELFDWVMENLLKNALDAMDGQGALSIYVKRMGHQIIIDITDTGKGIAYRNLKKIFSPGFTTKKRGWGLGLALTKRIIHEYHHGNISIKSSEVGKGTTFRIVLNA</sequence>
<evidence type="ECO:0000256" key="2">
    <source>
        <dbReference type="ARBA" id="ARBA00012438"/>
    </source>
</evidence>
<keyword evidence="8" id="KW-0902">Two-component regulatory system</keyword>
<keyword evidence="3" id="KW-0597">Phosphoprotein</keyword>
<evidence type="ECO:0000256" key="7">
    <source>
        <dbReference type="ARBA" id="ARBA00022840"/>
    </source>
</evidence>
<evidence type="ECO:0000256" key="3">
    <source>
        <dbReference type="ARBA" id="ARBA00022553"/>
    </source>
</evidence>
<dbReference type="GO" id="GO:0004673">
    <property type="term" value="F:protein histidine kinase activity"/>
    <property type="evidence" value="ECO:0007669"/>
    <property type="project" value="UniProtKB-EC"/>
</dbReference>
<keyword evidence="12" id="KW-1185">Reference proteome</keyword>
<proteinExistence type="predicted"/>
<feature type="transmembrane region" description="Helical" evidence="9">
    <location>
        <begin position="145"/>
        <end position="164"/>
    </location>
</feature>
<comment type="catalytic activity">
    <reaction evidence="1">
        <text>ATP + protein L-histidine = ADP + protein N-phospho-L-histidine.</text>
        <dbReference type="EC" id="2.7.13.3"/>
    </reaction>
</comment>
<dbReference type="PANTHER" id="PTHR43065:SF10">
    <property type="entry name" value="PEROXIDE STRESS-ACTIVATED HISTIDINE KINASE MAK3"/>
    <property type="match status" value="1"/>
</dbReference>
<evidence type="ECO:0000256" key="6">
    <source>
        <dbReference type="ARBA" id="ARBA00022777"/>
    </source>
</evidence>
<dbReference type="EMBL" id="CP032489">
    <property type="protein sequence ID" value="AYD48576.1"/>
    <property type="molecule type" value="Genomic_DNA"/>
</dbReference>
<dbReference type="PANTHER" id="PTHR43065">
    <property type="entry name" value="SENSOR HISTIDINE KINASE"/>
    <property type="match status" value="1"/>
</dbReference>